<evidence type="ECO:0000313" key="1">
    <source>
        <dbReference type="EMBL" id="MTH62038.1"/>
    </source>
</evidence>
<evidence type="ECO:0000313" key="2">
    <source>
        <dbReference type="Proteomes" id="UP000449846"/>
    </source>
</evidence>
<dbReference type="AlphaFoldDB" id="A0A844HSH9"/>
<accession>A0A844HSH9</accession>
<keyword evidence="2" id="KW-1185">Reference proteome</keyword>
<dbReference type="RefSeq" id="WP_155041989.1">
    <property type="nucleotide sequence ID" value="NZ_WMIG01000024.1"/>
</dbReference>
<comment type="caution">
    <text evidence="1">The sequence shown here is derived from an EMBL/GenBank/DDBJ whole genome shotgun (WGS) entry which is preliminary data.</text>
</comment>
<dbReference type="SUPFAM" id="SSF53756">
    <property type="entry name" value="UDP-Glycosyltransferase/glycogen phosphorylase"/>
    <property type="match status" value="1"/>
</dbReference>
<name>A0A844HSH9_9RHOB</name>
<organism evidence="1 2">
    <name type="scientific">Paracoccus litorisediminis</name>
    <dbReference type="NCBI Taxonomy" id="2006130"/>
    <lineage>
        <taxon>Bacteria</taxon>
        <taxon>Pseudomonadati</taxon>
        <taxon>Pseudomonadota</taxon>
        <taxon>Alphaproteobacteria</taxon>
        <taxon>Rhodobacterales</taxon>
        <taxon>Paracoccaceae</taxon>
        <taxon>Paracoccus</taxon>
    </lineage>
</organism>
<protein>
    <recommendedName>
        <fullName evidence="3">Capsular polysaccharide export protein</fullName>
    </recommendedName>
</protein>
<dbReference type="Proteomes" id="UP000449846">
    <property type="component" value="Unassembled WGS sequence"/>
</dbReference>
<dbReference type="EMBL" id="WMIG01000024">
    <property type="protein sequence ID" value="MTH62038.1"/>
    <property type="molecule type" value="Genomic_DNA"/>
</dbReference>
<gene>
    <name evidence="1" type="ORF">GL300_22835</name>
</gene>
<evidence type="ECO:0008006" key="3">
    <source>
        <dbReference type="Google" id="ProtNLM"/>
    </source>
</evidence>
<dbReference type="OrthoDB" id="6713140at2"/>
<sequence>MRLLFVSGAGILPEQRVARWQMVSQLYASLGRAMQALGHQVYFYVHPEAMHEDLPKAATWCQPDHGHFGYVLESFAPDFVFCWNGWSPGDRITTAMAASANAKMIFSEQGWFPQKSKLYFDMTGTNARCGTRFSQFSKLDTAAREKFLIARAGYIQESQIGHLFDDATFRIQPPDMSLPVFVPLQDERDLNIVQDSPFRTMDEFVGYLAQKLPGMTLRVRPHPKYPDPKLTPRPGVVVDNPQKPMFQSLSECGLVMGINSTTLLESALLGKTVISFGESLATGTGLLCDLRPGEDINLSSLAIDIQTAEAVLAVLLEKQMPRTDLSNPVKVMQSALFRDMRRFVRKPSLHGWM</sequence>
<proteinExistence type="predicted"/>
<reference evidence="1 2" key="1">
    <citation type="submission" date="2019-11" db="EMBL/GenBank/DDBJ databases">
        <authorList>
            <person name="Dong K."/>
        </authorList>
    </citation>
    <scope>NUCLEOTIDE SEQUENCE [LARGE SCALE GENOMIC DNA]</scope>
    <source>
        <strain evidence="1 2">NBRC 112902</strain>
    </source>
</reference>